<dbReference type="Gene3D" id="3.30.200.20">
    <property type="entry name" value="Phosphorylase Kinase, domain 1"/>
    <property type="match status" value="1"/>
</dbReference>
<evidence type="ECO:0000256" key="8">
    <source>
        <dbReference type="ARBA" id="ARBA00048679"/>
    </source>
</evidence>
<comment type="caution">
    <text evidence="13">The sequence shown here is derived from an EMBL/GenBank/DDBJ whole genome shotgun (WGS) entry which is preliminary data.</text>
</comment>
<dbReference type="InterPro" id="IPR005543">
    <property type="entry name" value="PASTA_dom"/>
</dbReference>
<keyword evidence="10" id="KW-0812">Transmembrane</keyword>
<dbReference type="PROSITE" id="PS50011">
    <property type="entry name" value="PROTEIN_KINASE_DOM"/>
    <property type="match status" value="1"/>
</dbReference>
<dbReference type="EC" id="2.7.11.1" evidence="1"/>
<gene>
    <name evidence="13" type="ORF">BAA01_12965</name>
</gene>
<keyword evidence="10" id="KW-0472">Membrane</keyword>
<keyword evidence="2" id="KW-0723">Serine/threonine-protein kinase</keyword>
<dbReference type="AlphaFoldDB" id="A0A1Y3PRE9"/>
<feature type="domain" description="Protein kinase" evidence="11">
    <location>
        <begin position="10"/>
        <end position="267"/>
    </location>
</feature>
<dbReference type="InterPro" id="IPR000719">
    <property type="entry name" value="Prot_kinase_dom"/>
</dbReference>
<feature type="domain" description="PASTA" evidence="12">
    <location>
        <begin position="494"/>
        <end position="561"/>
    </location>
</feature>
<evidence type="ECO:0000313" key="13">
    <source>
        <dbReference type="EMBL" id="OUM87718.1"/>
    </source>
</evidence>
<keyword evidence="6" id="KW-0067">ATP-binding</keyword>
<keyword evidence="3" id="KW-0808">Transferase</keyword>
<dbReference type="Proteomes" id="UP000196475">
    <property type="component" value="Unassembled WGS sequence"/>
</dbReference>
<comment type="catalytic activity">
    <reaction evidence="8">
        <text>L-seryl-[protein] + ATP = O-phospho-L-seryl-[protein] + ADP + H(+)</text>
        <dbReference type="Rhea" id="RHEA:17989"/>
        <dbReference type="Rhea" id="RHEA-COMP:9863"/>
        <dbReference type="Rhea" id="RHEA-COMP:11604"/>
        <dbReference type="ChEBI" id="CHEBI:15378"/>
        <dbReference type="ChEBI" id="CHEBI:29999"/>
        <dbReference type="ChEBI" id="CHEBI:30616"/>
        <dbReference type="ChEBI" id="CHEBI:83421"/>
        <dbReference type="ChEBI" id="CHEBI:456216"/>
        <dbReference type="EC" id="2.7.11.1"/>
    </reaction>
</comment>
<dbReference type="PROSITE" id="PS51178">
    <property type="entry name" value="PASTA"/>
    <property type="match status" value="3"/>
</dbReference>
<name>A0A1Y3PRE9_9BACI</name>
<dbReference type="CDD" id="cd06577">
    <property type="entry name" value="PASTA_pknB"/>
    <property type="match status" value="3"/>
</dbReference>
<evidence type="ECO:0000256" key="2">
    <source>
        <dbReference type="ARBA" id="ARBA00022527"/>
    </source>
</evidence>
<feature type="domain" description="PASTA" evidence="12">
    <location>
        <begin position="426"/>
        <end position="493"/>
    </location>
</feature>
<evidence type="ECO:0000256" key="3">
    <source>
        <dbReference type="ARBA" id="ARBA00022679"/>
    </source>
</evidence>
<dbReference type="GO" id="GO:0004674">
    <property type="term" value="F:protein serine/threonine kinase activity"/>
    <property type="evidence" value="ECO:0007669"/>
    <property type="project" value="UniProtKB-KW"/>
</dbReference>
<dbReference type="PANTHER" id="PTHR43289:SF34">
    <property type="entry name" value="SERINE_THREONINE-PROTEIN KINASE YBDM-RELATED"/>
    <property type="match status" value="1"/>
</dbReference>
<dbReference type="FunFam" id="1.10.510.10:FF:000021">
    <property type="entry name" value="Serine/threonine protein kinase"/>
    <property type="match status" value="1"/>
</dbReference>
<sequence length="567" mass="63181">MIGKVLNQRYQVIKRLGSGGMATVYQGLDLEELRFVSLKVLKEQFVHDEAFTRRFQREAEAVSRLSHPNIVRFYGVGKDHGIPYIVMEYVEGETLKEKISRQAPLPVDEAVRIAMEICDALEYAHRHQIVHRDIKPHNVLISTDGKVKVTDFGIAQASSEATITHGTVIGSVHYCSPEQAKGTVVSGQSDLYSLGVVLYEMLTGELPFSGDTPVTVALKHLQEPYPPAYEKNQYIPQSLENVLARALAKDPRQRYQSAAEMRADLAIVLQSGGVIEPPQEYPEDEQATRLLTPLPSEHRAVNASEFQPADEFQPDDESAPSSVPKRRLRWWMSLALVMLTAVLVVAGWMALDRLQAKWNVPEVVTPNVVGLPEDEAVRLLKNAGLEVERFEVENEGMSPHHVVRQDPPGDLKVKVNRTVRIWVNTGPASLTLPSLAGRTRQEAVAELENLGLSYSLEEEYSHRVPKGEIIRHDPPSQSTVIPGRTTVKLVVSAGPEMLTMIDLRGLSLKEAETRLLEKELSLGRVYTQPSDEQKGTVLRQFPYEPGQPVPIGSEVDLWVSSGRPEED</sequence>
<dbReference type="EMBL" id="LZRT01000070">
    <property type="protein sequence ID" value="OUM87718.1"/>
    <property type="molecule type" value="Genomic_DNA"/>
</dbReference>
<dbReference type="CDD" id="cd14014">
    <property type="entry name" value="STKc_PknB_like"/>
    <property type="match status" value="1"/>
</dbReference>
<dbReference type="Pfam" id="PF00069">
    <property type="entry name" value="Pkinase"/>
    <property type="match status" value="1"/>
</dbReference>
<dbReference type="GO" id="GO:0005524">
    <property type="term" value="F:ATP binding"/>
    <property type="evidence" value="ECO:0007669"/>
    <property type="project" value="UniProtKB-KW"/>
</dbReference>
<evidence type="ECO:0000256" key="1">
    <source>
        <dbReference type="ARBA" id="ARBA00012513"/>
    </source>
</evidence>
<dbReference type="InterPro" id="IPR011009">
    <property type="entry name" value="Kinase-like_dom_sf"/>
</dbReference>
<dbReference type="InterPro" id="IPR008271">
    <property type="entry name" value="Ser/Thr_kinase_AS"/>
</dbReference>
<dbReference type="Gene3D" id="1.10.510.10">
    <property type="entry name" value="Transferase(Phosphotransferase) domain 1"/>
    <property type="match status" value="1"/>
</dbReference>
<dbReference type="SUPFAM" id="SSF56112">
    <property type="entry name" value="Protein kinase-like (PK-like)"/>
    <property type="match status" value="1"/>
</dbReference>
<keyword evidence="5" id="KW-0418">Kinase</keyword>
<evidence type="ECO:0000256" key="7">
    <source>
        <dbReference type="ARBA" id="ARBA00047899"/>
    </source>
</evidence>
<evidence type="ECO:0000259" key="12">
    <source>
        <dbReference type="PROSITE" id="PS51178"/>
    </source>
</evidence>
<reference evidence="14" key="1">
    <citation type="submission" date="2016-06" db="EMBL/GenBank/DDBJ databases">
        <authorList>
            <person name="Nascimento L."/>
            <person name="Pereira R.V."/>
            <person name="Martins L.F."/>
            <person name="Quaggio R.B."/>
            <person name="Silva A.M."/>
            <person name="Setubal J.C."/>
        </authorList>
    </citation>
    <scope>NUCLEOTIDE SEQUENCE [LARGE SCALE GENOMIC DNA]</scope>
</reference>
<feature type="transmembrane region" description="Helical" evidence="10">
    <location>
        <begin position="330"/>
        <end position="351"/>
    </location>
</feature>
<keyword evidence="10" id="KW-1133">Transmembrane helix</keyword>
<evidence type="ECO:0000256" key="9">
    <source>
        <dbReference type="SAM" id="MobiDB-lite"/>
    </source>
</evidence>
<comment type="catalytic activity">
    <reaction evidence="7">
        <text>L-threonyl-[protein] + ATP = O-phospho-L-threonyl-[protein] + ADP + H(+)</text>
        <dbReference type="Rhea" id="RHEA:46608"/>
        <dbReference type="Rhea" id="RHEA-COMP:11060"/>
        <dbReference type="Rhea" id="RHEA-COMP:11605"/>
        <dbReference type="ChEBI" id="CHEBI:15378"/>
        <dbReference type="ChEBI" id="CHEBI:30013"/>
        <dbReference type="ChEBI" id="CHEBI:30616"/>
        <dbReference type="ChEBI" id="CHEBI:61977"/>
        <dbReference type="ChEBI" id="CHEBI:456216"/>
        <dbReference type="EC" id="2.7.11.1"/>
    </reaction>
</comment>
<dbReference type="NCBIfam" id="NF033483">
    <property type="entry name" value="PknB_PASTA_kin"/>
    <property type="match status" value="1"/>
</dbReference>
<dbReference type="SMART" id="SM00740">
    <property type="entry name" value="PASTA"/>
    <property type="match status" value="3"/>
</dbReference>
<evidence type="ECO:0000256" key="6">
    <source>
        <dbReference type="ARBA" id="ARBA00022840"/>
    </source>
</evidence>
<evidence type="ECO:0000256" key="5">
    <source>
        <dbReference type="ARBA" id="ARBA00022777"/>
    </source>
</evidence>
<organism evidence="13 14">
    <name type="scientific">Bacillus thermozeamaize</name>
    <dbReference type="NCBI Taxonomy" id="230954"/>
    <lineage>
        <taxon>Bacteria</taxon>
        <taxon>Bacillati</taxon>
        <taxon>Bacillota</taxon>
        <taxon>Bacilli</taxon>
        <taxon>Bacillales</taxon>
        <taxon>Bacillaceae</taxon>
        <taxon>Bacillus</taxon>
    </lineage>
</organism>
<dbReference type="SMART" id="SM00220">
    <property type="entry name" value="S_TKc"/>
    <property type="match status" value="1"/>
</dbReference>
<dbReference type="PANTHER" id="PTHR43289">
    <property type="entry name" value="MITOGEN-ACTIVATED PROTEIN KINASE KINASE KINASE 20-RELATED"/>
    <property type="match status" value="1"/>
</dbReference>
<feature type="region of interest" description="Disordered" evidence="9">
    <location>
        <begin position="542"/>
        <end position="567"/>
    </location>
</feature>
<dbReference type="PROSITE" id="PS00108">
    <property type="entry name" value="PROTEIN_KINASE_ST"/>
    <property type="match status" value="1"/>
</dbReference>
<evidence type="ECO:0000313" key="14">
    <source>
        <dbReference type="Proteomes" id="UP000196475"/>
    </source>
</evidence>
<dbReference type="Gene3D" id="3.30.10.20">
    <property type="match status" value="3"/>
</dbReference>
<feature type="domain" description="PASTA" evidence="12">
    <location>
        <begin position="359"/>
        <end position="425"/>
    </location>
</feature>
<keyword evidence="4" id="KW-0547">Nucleotide-binding</keyword>
<evidence type="ECO:0000256" key="4">
    <source>
        <dbReference type="ARBA" id="ARBA00022741"/>
    </source>
</evidence>
<proteinExistence type="predicted"/>
<evidence type="ECO:0000256" key="10">
    <source>
        <dbReference type="SAM" id="Phobius"/>
    </source>
</evidence>
<accession>A0A1Y3PRE9</accession>
<protein>
    <recommendedName>
        <fullName evidence="1">non-specific serine/threonine protein kinase</fullName>
        <ecNumber evidence="1">2.7.11.1</ecNumber>
    </recommendedName>
</protein>
<evidence type="ECO:0000259" key="11">
    <source>
        <dbReference type="PROSITE" id="PS50011"/>
    </source>
</evidence>
<dbReference type="Pfam" id="PF03793">
    <property type="entry name" value="PASTA"/>
    <property type="match status" value="3"/>
</dbReference>